<dbReference type="PROSITE" id="PS51340">
    <property type="entry name" value="MOSC"/>
    <property type="match status" value="1"/>
</dbReference>
<dbReference type="Gene3D" id="2.40.33.20">
    <property type="entry name" value="PK beta-barrel domain-like"/>
    <property type="match status" value="1"/>
</dbReference>
<dbReference type="SUPFAM" id="SSF50800">
    <property type="entry name" value="PK beta-barrel domain-like"/>
    <property type="match status" value="1"/>
</dbReference>
<evidence type="ECO:0000313" key="3">
    <source>
        <dbReference type="Proteomes" id="UP001180453"/>
    </source>
</evidence>
<dbReference type="InterPro" id="IPR052716">
    <property type="entry name" value="MOSC_domain"/>
</dbReference>
<comment type="caution">
    <text evidence="2">The sequence shown here is derived from an EMBL/GenBank/DDBJ whole genome shotgun (WGS) entry which is preliminary data.</text>
</comment>
<reference evidence="2 3" key="1">
    <citation type="submission" date="2023-07" db="EMBL/GenBank/DDBJ databases">
        <title>Sorghum-associated microbial communities from plants grown in Nebraska, USA.</title>
        <authorList>
            <person name="Schachtman D."/>
        </authorList>
    </citation>
    <scope>NUCLEOTIDE SEQUENCE [LARGE SCALE GENOMIC DNA]</scope>
    <source>
        <strain evidence="2 3">BE314</strain>
    </source>
</reference>
<dbReference type="PANTHER" id="PTHR36930">
    <property type="entry name" value="METAL-SULFUR CLUSTER BIOSYNTHESIS PROTEINS YUAD-RELATED"/>
    <property type="match status" value="1"/>
</dbReference>
<sequence length="159" mass="16792">MTVERIFTSPTSGGPQLEQQSVRVVAGSGIEGDRYFGRHDEPGQNLTLIEIEEIEAFLREKGHGDDVSITHRNLLTRGVRLNELVGVEFSIGAVRLRGVELCEPCLGMGNALASPAITAAAVVKRFVHRGGLRADVLSSGVVECGAAIGPLVKSGSSAE</sequence>
<evidence type="ECO:0000259" key="1">
    <source>
        <dbReference type="PROSITE" id="PS51340"/>
    </source>
</evidence>
<dbReference type="RefSeq" id="WP_310264656.1">
    <property type="nucleotide sequence ID" value="NZ_JAVDXU010000001.1"/>
</dbReference>
<name>A0ABU1YN82_ROSSA</name>
<dbReference type="InterPro" id="IPR005302">
    <property type="entry name" value="MoCF_Sase_C"/>
</dbReference>
<dbReference type="PANTHER" id="PTHR36930:SF1">
    <property type="entry name" value="MOSC DOMAIN-CONTAINING PROTEIN"/>
    <property type="match status" value="1"/>
</dbReference>
<proteinExistence type="predicted"/>
<protein>
    <submittedName>
        <fullName evidence="2">MOSC domain-containing protein YiiM</fullName>
    </submittedName>
</protein>
<dbReference type="InterPro" id="IPR011037">
    <property type="entry name" value="Pyrv_Knase-like_insert_dom_sf"/>
</dbReference>
<evidence type="ECO:0000313" key="2">
    <source>
        <dbReference type="EMBL" id="MDR7269676.1"/>
    </source>
</evidence>
<dbReference type="Pfam" id="PF03473">
    <property type="entry name" value="MOSC"/>
    <property type="match status" value="1"/>
</dbReference>
<dbReference type="EMBL" id="JAVDXU010000001">
    <property type="protein sequence ID" value="MDR7269676.1"/>
    <property type="molecule type" value="Genomic_DNA"/>
</dbReference>
<accession>A0ABU1YN82</accession>
<organism evidence="2 3">
    <name type="scientific">Roseateles saccharophilus</name>
    <name type="common">Pseudomonas saccharophila</name>
    <dbReference type="NCBI Taxonomy" id="304"/>
    <lineage>
        <taxon>Bacteria</taxon>
        <taxon>Pseudomonadati</taxon>
        <taxon>Pseudomonadota</taxon>
        <taxon>Betaproteobacteria</taxon>
        <taxon>Burkholderiales</taxon>
        <taxon>Sphaerotilaceae</taxon>
        <taxon>Roseateles</taxon>
    </lineage>
</organism>
<dbReference type="Proteomes" id="UP001180453">
    <property type="component" value="Unassembled WGS sequence"/>
</dbReference>
<gene>
    <name evidence="2" type="ORF">J2X20_002305</name>
</gene>
<feature type="domain" description="MOSC" evidence="1">
    <location>
        <begin position="17"/>
        <end position="151"/>
    </location>
</feature>
<keyword evidence="3" id="KW-1185">Reference proteome</keyword>